<comment type="caution">
    <text evidence="2">The sequence shown here is derived from an EMBL/GenBank/DDBJ whole genome shotgun (WGS) entry which is preliminary data.</text>
</comment>
<proteinExistence type="predicted"/>
<keyword evidence="3" id="KW-1185">Reference proteome</keyword>
<dbReference type="AlphaFoldDB" id="A0AAD5VUE5"/>
<dbReference type="Proteomes" id="UP001213000">
    <property type="component" value="Unassembled WGS sequence"/>
</dbReference>
<organism evidence="2 3">
    <name type="scientific">Leucocoprinus birnbaumii</name>
    <dbReference type="NCBI Taxonomy" id="56174"/>
    <lineage>
        <taxon>Eukaryota</taxon>
        <taxon>Fungi</taxon>
        <taxon>Dikarya</taxon>
        <taxon>Basidiomycota</taxon>
        <taxon>Agaricomycotina</taxon>
        <taxon>Agaricomycetes</taxon>
        <taxon>Agaricomycetidae</taxon>
        <taxon>Agaricales</taxon>
        <taxon>Agaricineae</taxon>
        <taxon>Agaricaceae</taxon>
        <taxon>Leucocoprinus</taxon>
    </lineage>
</organism>
<dbReference type="EMBL" id="JANIEX010000253">
    <property type="protein sequence ID" value="KAJ3570115.1"/>
    <property type="molecule type" value="Genomic_DNA"/>
</dbReference>
<name>A0AAD5VUE5_9AGAR</name>
<sequence length="399" mass="44036">MQGSQKAALSRARVASSAASKSHGWYEVDNIWFIGYGLRKILKVDKVSGVEFETAEVRGTEYPKDKEGLPEGPLAPSVETLTSSANNGLTASLACNKGNTYLISGDWSYEEMSYFLAGVLPTPFNWMNDHFLSLEYKWAFLKCRYGRLIYVPLVEGEPIGKTLPNTGISKQGAKWSEKGANLYICSTKMIPSTVMMDWQGEMNKKKGGLVNSIPPEPVDYDMYSEFDEPTSGIDEELEGGISLLVKRSESSSKRKAKKRKMDDDSDYQEEGQLKKSARLSPNHEFAQAKKERPQRKATQKAATQDEEPIVISSGDESPAVLNAPKKTEGDSGSATRPSTPFPVTGLTKDAVRTLAGDFSENFNSSLVISCDNSDANDNDMDACDWTNLQSDQSFHFTFI</sequence>
<gene>
    <name evidence="2" type="ORF">NP233_g4608</name>
</gene>
<evidence type="ECO:0000313" key="2">
    <source>
        <dbReference type="EMBL" id="KAJ3570115.1"/>
    </source>
</evidence>
<evidence type="ECO:0000256" key="1">
    <source>
        <dbReference type="SAM" id="MobiDB-lite"/>
    </source>
</evidence>
<feature type="region of interest" description="Disordered" evidence="1">
    <location>
        <begin position="244"/>
        <end position="344"/>
    </location>
</feature>
<protein>
    <submittedName>
        <fullName evidence="2">Uncharacterized protein</fullName>
    </submittedName>
</protein>
<reference evidence="2" key="1">
    <citation type="submission" date="2022-07" db="EMBL/GenBank/DDBJ databases">
        <title>Genome Sequence of Leucocoprinus birnbaumii.</title>
        <authorList>
            <person name="Buettner E."/>
        </authorList>
    </citation>
    <scope>NUCLEOTIDE SEQUENCE</scope>
    <source>
        <strain evidence="2">VT141</strain>
    </source>
</reference>
<accession>A0AAD5VUE5</accession>
<evidence type="ECO:0000313" key="3">
    <source>
        <dbReference type="Proteomes" id="UP001213000"/>
    </source>
</evidence>